<dbReference type="PANTHER" id="PTHR48081">
    <property type="entry name" value="AB HYDROLASE SUPERFAMILY PROTEIN C4A8.06C"/>
    <property type="match status" value="1"/>
</dbReference>
<dbReference type="PROSITE" id="PS01174">
    <property type="entry name" value="LIPASE_GDXG_SER"/>
    <property type="match status" value="1"/>
</dbReference>
<dbReference type="PANTHER" id="PTHR48081:SF8">
    <property type="entry name" value="ALPHA_BETA HYDROLASE FOLD-3 DOMAIN-CONTAINING PROTEIN-RELATED"/>
    <property type="match status" value="1"/>
</dbReference>
<name>A0ABW2CSF1_9ACTN</name>
<dbReference type="InterPro" id="IPR050300">
    <property type="entry name" value="GDXG_lipolytic_enzyme"/>
</dbReference>
<protein>
    <submittedName>
        <fullName evidence="6">Alpha/beta hydrolase</fullName>
    </submittedName>
</protein>
<evidence type="ECO:0000256" key="2">
    <source>
        <dbReference type="ARBA" id="ARBA00022801"/>
    </source>
</evidence>
<evidence type="ECO:0000259" key="5">
    <source>
        <dbReference type="Pfam" id="PF07859"/>
    </source>
</evidence>
<reference evidence="7" key="1">
    <citation type="journal article" date="2019" name="Int. J. Syst. Evol. Microbiol.">
        <title>The Global Catalogue of Microorganisms (GCM) 10K type strain sequencing project: providing services to taxonomists for standard genome sequencing and annotation.</title>
        <authorList>
            <consortium name="The Broad Institute Genomics Platform"/>
            <consortium name="The Broad Institute Genome Sequencing Center for Infectious Disease"/>
            <person name="Wu L."/>
            <person name="Ma J."/>
        </authorList>
    </citation>
    <scope>NUCLEOTIDE SEQUENCE [LARGE SCALE GENOMIC DNA]</scope>
    <source>
        <strain evidence="7">JCM 3369</strain>
    </source>
</reference>
<dbReference type="Proteomes" id="UP001596380">
    <property type="component" value="Unassembled WGS sequence"/>
</dbReference>
<feature type="active site" evidence="3">
    <location>
        <position position="200"/>
    </location>
</feature>
<gene>
    <name evidence="6" type="ORF">ACFQKB_29755</name>
</gene>
<dbReference type="EMBL" id="JBHSXS010000023">
    <property type="protein sequence ID" value="MFC6883978.1"/>
    <property type="molecule type" value="Genomic_DNA"/>
</dbReference>
<evidence type="ECO:0000313" key="7">
    <source>
        <dbReference type="Proteomes" id="UP001596380"/>
    </source>
</evidence>
<dbReference type="SUPFAM" id="SSF53474">
    <property type="entry name" value="alpha/beta-Hydrolases"/>
    <property type="match status" value="1"/>
</dbReference>
<comment type="similarity">
    <text evidence="1">Belongs to the 'GDXG' lipolytic enzyme family.</text>
</comment>
<dbReference type="Pfam" id="PF07859">
    <property type="entry name" value="Abhydrolase_3"/>
    <property type="match status" value="1"/>
</dbReference>
<evidence type="ECO:0000256" key="4">
    <source>
        <dbReference type="SAM" id="MobiDB-lite"/>
    </source>
</evidence>
<evidence type="ECO:0000256" key="3">
    <source>
        <dbReference type="PROSITE-ProRule" id="PRU10038"/>
    </source>
</evidence>
<comment type="caution">
    <text evidence="6">The sequence shown here is derived from an EMBL/GenBank/DDBJ whole genome shotgun (WGS) entry which is preliminary data.</text>
</comment>
<proteinExistence type="inferred from homology"/>
<feature type="domain" description="Alpha/beta hydrolase fold-3" evidence="5">
    <location>
        <begin position="122"/>
        <end position="328"/>
    </location>
</feature>
<dbReference type="RefSeq" id="WP_241683065.1">
    <property type="nucleotide sequence ID" value="NZ_JBHSXS010000023.1"/>
</dbReference>
<sequence length="353" mass="36701">MPLDPRAEKIAAAMAAGFPPLGPDTDAADVRRALESNPIPDIEPLPVGRVEDRTIPGPGGPLPIRLYWPQTPPTDGTTARPPGATSDQTAERLQGAPTNGMTARSPGAASDSGEAAQRLPVVVFFHGGGFVLCGLDSHDRLCRALTAGSGAIVMAVDYRLAPEHPFPAAVEDARAAVAWASRNAAALGGDPARLAVAGDSAGGALAASACLHARDRGGPHVAFQLLIYPVTDAAQDTASYRDHAEGGFLTAAHMRWFWEQYLSDPAQAADPDASPLRADDLSGLPPACVLTAECDPLRDEGEAYAARLAEAGVPVQSRRFEGAFHGFASLDHVLPVAGEAQRIAAEALRNALR</sequence>
<dbReference type="InterPro" id="IPR033140">
    <property type="entry name" value="Lipase_GDXG_put_SER_AS"/>
</dbReference>
<dbReference type="Gene3D" id="3.40.50.1820">
    <property type="entry name" value="alpha/beta hydrolase"/>
    <property type="match status" value="1"/>
</dbReference>
<keyword evidence="2 6" id="KW-0378">Hydrolase</keyword>
<dbReference type="GO" id="GO:0016787">
    <property type="term" value="F:hydrolase activity"/>
    <property type="evidence" value="ECO:0007669"/>
    <property type="project" value="UniProtKB-KW"/>
</dbReference>
<evidence type="ECO:0000313" key="6">
    <source>
        <dbReference type="EMBL" id="MFC6883978.1"/>
    </source>
</evidence>
<organism evidence="6 7">
    <name type="scientific">Actinomadura yumaensis</name>
    <dbReference type="NCBI Taxonomy" id="111807"/>
    <lineage>
        <taxon>Bacteria</taxon>
        <taxon>Bacillati</taxon>
        <taxon>Actinomycetota</taxon>
        <taxon>Actinomycetes</taxon>
        <taxon>Streptosporangiales</taxon>
        <taxon>Thermomonosporaceae</taxon>
        <taxon>Actinomadura</taxon>
    </lineage>
</organism>
<dbReference type="InterPro" id="IPR013094">
    <property type="entry name" value="AB_hydrolase_3"/>
</dbReference>
<evidence type="ECO:0000256" key="1">
    <source>
        <dbReference type="ARBA" id="ARBA00010515"/>
    </source>
</evidence>
<accession>A0ABW2CSF1</accession>
<dbReference type="InterPro" id="IPR029058">
    <property type="entry name" value="AB_hydrolase_fold"/>
</dbReference>
<keyword evidence="7" id="KW-1185">Reference proteome</keyword>
<feature type="region of interest" description="Disordered" evidence="4">
    <location>
        <begin position="69"/>
        <end position="113"/>
    </location>
</feature>